<evidence type="ECO:0000313" key="1">
    <source>
        <dbReference type="EMBL" id="PDX73673.1"/>
    </source>
</evidence>
<name>A0A2A7A3R2_9FIRM</name>
<reference evidence="1 2" key="1">
    <citation type="journal article" date="2017" name="Front. Microbiol.">
        <title>New Insights into the Diversity of the Genus Faecalibacterium.</title>
        <authorList>
            <person name="Benevides L."/>
            <person name="Burman S."/>
            <person name="Martin R."/>
            <person name="Robert V."/>
            <person name="Thomas M."/>
            <person name="Miquel S."/>
            <person name="Chain F."/>
            <person name="Sokol H."/>
            <person name="Bermudez-Humaran L.G."/>
            <person name="Morrison M."/>
            <person name="Langella P."/>
            <person name="Azevedo V.A."/>
            <person name="Chatel J.M."/>
            <person name="Soares S."/>
        </authorList>
    </citation>
    <scope>NUCLEOTIDE SEQUENCE [LARGE SCALE GENOMIC DNA]</scope>
    <source>
        <strain evidence="1 2">CNCM I 4546</strain>
    </source>
</reference>
<comment type="caution">
    <text evidence="1">The sequence shown here is derived from an EMBL/GenBank/DDBJ whole genome shotgun (WGS) entry which is preliminary data.</text>
</comment>
<evidence type="ECO:0000313" key="2">
    <source>
        <dbReference type="Proteomes" id="UP000219901"/>
    </source>
</evidence>
<accession>A0A2A7A3R2</accession>
<sequence>MSIKNVKNWAKSKKNDFGVKFVKNACFLKDAVLKYITVRRTSDRMKYFKNDVKRRDSTESKMNLKNLSKKCLTIYHESDKITKLSAARLRRTGP</sequence>
<proteinExistence type="predicted"/>
<dbReference type="EMBL" id="NMTV01000015">
    <property type="protein sequence ID" value="PDX73673.1"/>
    <property type="molecule type" value="Genomic_DNA"/>
</dbReference>
<dbReference type="AlphaFoldDB" id="A0A2A7A3R2"/>
<organism evidence="1 2">
    <name type="scientific">Faecalibacterium prausnitzii</name>
    <dbReference type="NCBI Taxonomy" id="853"/>
    <lineage>
        <taxon>Bacteria</taxon>
        <taxon>Bacillati</taxon>
        <taxon>Bacillota</taxon>
        <taxon>Clostridia</taxon>
        <taxon>Eubacteriales</taxon>
        <taxon>Oscillospiraceae</taxon>
        <taxon>Faecalibacterium</taxon>
    </lineage>
</organism>
<gene>
    <name evidence="1" type="ORF">CGS55_01155</name>
</gene>
<dbReference type="Proteomes" id="UP000219901">
    <property type="component" value="Unassembled WGS sequence"/>
</dbReference>
<protein>
    <submittedName>
        <fullName evidence="1">Uncharacterized protein</fullName>
    </submittedName>
</protein>